<dbReference type="EMBL" id="CABITT030000003">
    <property type="protein sequence ID" value="VVA99530.1"/>
    <property type="molecule type" value="Genomic_DNA"/>
</dbReference>
<reference evidence="1" key="1">
    <citation type="submission" date="2019-07" db="EMBL/GenBank/DDBJ databases">
        <authorList>
            <person name="Dittberner H."/>
        </authorList>
    </citation>
    <scope>NUCLEOTIDE SEQUENCE [LARGE SCALE GENOMIC DNA]</scope>
</reference>
<organism evidence="1 2">
    <name type="scientific">Arabis nemorensis</name>
    <dbReference type="NCBI Taxonomy" id="586526"/>
    <lineage>
        <taxon>Eukaryota</taxon>
        <taxon>Viridiplantae</taxon>
        <taxon>Streptophyta</taxon>
        <taxon>Embryophyta</taxon>
        <taxon>Tracheophyta</taxon>
        <taxon>Spermatophyta</taxon>
        <taxon>Magnoliopsida</taxon>
        <taxon>eudicotyledons</taxon>
        <taxon>Gunneridae</taxon>
        <taxon>Pentapetalae</taxon>
        <taxon>rosids</taxon>
        <taxon>malvids</taxon>
        <taxon>Brassicales</taxon>
        <taxon>Brassicaceae</taxon>
        <taxon>Arabideae</taxon>
        <taxon>Arabis</taxon>
    </lineage>
</organism>
<proteinExistence type="predicted"/>
<sequence>MKDENVDAALEGLVKVLKRKRSESEKGDGDESNKKAKIIEEGEMIISDDDETYIEKTSVQC</sequence>
<gene>
    <name evidence="1" type="ORF">ANE_LOCUS9975</name>
</gene>
<evidence type="ECO:0000313" key="2">
    <source>
        <dbReference type="Proteomes" id="UP000489600"/>
    </source>
</evidence>
<comment type="caution">
    <text evidence="1">The sequence shown here is derived from an EMBL/GenBank/DDBJ whole genome shotgun (WGS) entry which is preliminary data.</text>
</comment>
<evidence type="ECO:0000313" key="1">
    <source>
        <dbReference type="EMBL" id="VVA99530.1"/>
    </source>
</evidence>
<dbReference type="AlphaFoldDB" id="A0A565BF93"/>
<accession>A0A565BF93</accession>
<keyword evidence="2" id="KW-1185">Reference proteome</keyword>
<dbReference type="Proteomes" id="UP000489600">
    <property type="component" value="Unassembled WGS sequence"/>
</dbReference>
<name>A0A565BF93_9BRAS</name>
<protein>
    <submittedName>
        <fullName evidence="1">Uncharacterized protein</fullName>
    </submittedName>
</protein>